<dbReference type="EMBL" id="WHPD01003654">
    <property type="protein sequence ID" value="MPV90372.1"/>
    <property type="molecule type" value="Genomic_DNA"/>
</dbReference>
<keyword evidence="3" id="KW-1185">Reference proteome</keyword>
<protein>
    <recommendedName>
        <fullName evidence="1">VOC domain-containing protein</fullName>
    </recommendedName>
</protein>
<accession>A0A7J9V108</accession>
<dbReference type="AlphaFoldDB" id="A0A7J9V108"/>
<organism evidence="2 3">
    <name type="scientific">Georgenia ruanii</name>
    <dbReference type="NCBI Taxonomy" id="348442"/>
    <lineage>
        <taxon>Bacteria</taxon>
        <taxon>Bacillati</taxon>
        <taxon>Actinomycetota</taxon>
        <taxon>Actinomycetes</taxon>
        <taxon>Micrococcales</taxon>
        <taxon>Bogoriellaceae</taxon>
        <taxon>Georgenia</taxon>
    </lineage>
</organism>
<dbReference type="InterPro" id="IPR041581">
    <property type="entry name" value="Glyoxalase_6"/>
</dbReference>
<comment type="caution">
    <text evidence="2">The sequence shown here is derived from an EMBL/GenBank/DDBJ whole genome shotgun (WGS) entry which is preliminary data.</text>
</comment>
<reference evidence="2 3" key="1">
    <citation type="submission" date="2019-10" db="EMBL/GenBank/DDBJ databases">
        <title>Georgenia wutianyii sp. nov. and Georgenia yuyongxinii sp. nov. isolated from plateau pika (Ochotona curzoniae) in the Qinghai-Tibet plateau of China.</title>
        <authorList>
            <person name="Tian Z."/>
        </authorList>
    </citation>
    <scope>NUCLEOTIDE SEQUENCE [LARGE SCALE GENOMIC DNA]</scope>
    <source>
        <strain evidence="2 3">JCM 15130</strain>
    </source>
</reference>
<evidence type="ECO:0000313" key="3">
    <source>
        <dbReference type="Proteomes" id="UP000429644"/>
    </source>
</evidence>
<dbReference type="PANTHER" id="PTHR33993:SF10">
    <property type="entry name" value="CONSERVED PROTEIN"/>
    <property type="match status" value="1"/>
</dbReference>
<dbReference type="InterPro" id="IPR037523">
    <property type="entry name" value="VOC_core"/>
</dbReference>
<dbReference type="InterPro" id="IPR029068">
    <property type="entry name" value="Glyas_Bleomycin-R_OHBP_Dase"/>
</dbReference>
<proteinExistence type="predicted"/>
<sequence length="247" mass="26146">MGASVWQELHARSADGLAEFYAAVLGWELRKASETAGVFLRSGTVVAGLHVDPQLDPVRAGWRTYLGAEDLDAATDRAVAAGAAVTRRGRHLAVPGDAVELVDPFGALFGLAVLPPGVAVPPSPELGRLSLTDATNHDVDEQLAFQRALFPGQASEPVDPPIHFFRDADGTALRGSNEVEPALRDVLPPHWLPWFNVVDQADAVVAAARAGGRVNTQDNVLSFGRWGVVVDPSGADFKVLQLTVPAL</sequence>
<evidence type="ECO:0000259" key="1">
    <source>
        <dbReference type="PROSITE" id="PS51819"/>
    </source>
</evidence>
<dbReference type="Pfam" id="PF18029">
    <property type="entry name" value="Glyoxalase_6"/>
    <property type="match status" value="1"/>
</dbReference>
<evidence type="ECO:0000313" key="2">
    <source>
        <dbReference type="EMBL" id="MPV90372.1"/>
    </source>
</evidence>
<dbReference type="PROSITE" id="PS51819">
    <property type="entry name" value="VOC"/>
    <property type="match status" value="1"/>
</dbReference>
<name>A0A7J9V108_9MICO</name>
<dbReference type="SUPFAM" id="SSF54593">
    <property type="entry name" value="Glyoxalase/Bleomycin resistance protein/Dihydroxybiphenyl dioxygenase"/>
    <property type="match status" value="2"/>
</dbReference>
<dbReference type="PANTHER" id="PTHR33993">
    <property type="entry name" value="GLYOXALASE-RELATED"/>
    <property type="match status" value="1"/>
</dbReference>
<dbReference type="InterPro" id="IPR052164">
    <property type="entry name" value="Anthracycline_SecMetBiosynth"/>
</dbReference>
<dbReference type="Gene3D" id="3.10.180.10">
    <property type="entry name" value="2,3-Dihydroxybiphenyl 1,2-Dioxygenase, domain 1"/>
    <property type="match status" value="2"/>
</dbReference>
<gene>
    <name evidence="2" type="ORF">GB882_16985</name>
</gene>
<dbReference type="Proteomes" id="UP000429644">
    <property type="component" value="Unassembled WGS sequence"/>
</dbReference>
<feature type="domain" description="VOC" evidence="1">
    <location>
        <begin position="3"/>
        <end position="114"/>
    </location>
</feature>